<evidence type="ECO:0000313" key="2">
    <source>
        <dbReference type="EMBL" id="AKY02174.1"/>
    </source>
</evidence>
<reference evidence="2 3" key="1">
    <citation type="submission" date="2015-06" db="EMBL/GenBank/DDBJ databases">
        <title>Complete genomic sequence analysis of Two virulent actinophages of Streptomyces flavovirens.</title>
        <authorList>
            <person name="Sharaf A."/>
            <person name="Marie E."/>
            <person name="ElBaz R."/>
            <person name="Elmaghraby I."/>
            <person name="Mercati F."/>
        </authorList>
    </citation>
    <scope>NUCLEOTIDE SEQUENCE [LARGE SCALE GENOMIC DNA]</scope>
</reference>
<keyword evidence="3" id="KW-1185">Reference proteome</keyword>
<dbReference type="OrthoDB" id="31417at10239"/>
<gene>
    <name evidence="2" type="ORF">SF1_250</name>
</gene>
<evidence type="ECO:0000256" key="1">
    <source>
        <dbReference type="SAM" id="MobiDB-lite"/>
    </source>
</evidence>
<sequence length="249" mass="26818">MRTRTLPRHARTGQLALGWRKPRPGEDPTELYPVWPILGGAEDGDGGDQDGDESDRDDDGDQDDDADGDGGDTVDHKAEAEKWRALAKKHEARAKANAGSAKELAKLKREGMSDVEKRVDEAVAAARAEERTKAGERVARSAFLAAAKDRLADPKAVADDVNLRKYVDEETGDVDDDAIAELVDRLAPKSGTDKNDEDDDREAGRDTRRRRGRGFDQGARKGSGKGAGGGVAAGRDLYRELLGKGADKS</sequence>
<feature type="compositionally biased region" description="Basic and acidic residues" evidence="1">
    <location>
        <begin position="184"/>
        <end position="194"/>
    </location>
</feature>
<evidence type="ECO:0000313" key="3">
    <source>
        <dbReference type="Proteomes" id="UP000201570"/>
    </source>
</evidence>
<dbReference type="KEGG" id="vg:26626357"/>
<feature type="compositionally biased region" description="Acidic residues" evidence="1">
    <location>
        <begin position="42"/>
        <end position="72"/>
    </location>
</feature>
<feature type="region of interest" description="Disordered" evidence="1">
    <location>
        <begin position="184"/>
        <end position="232"/>
    </location>
</feature>
<evidence type="ECO:0008006" key="4">
    <source>
        <dbReference type="Google" id="ProtNLM"/>
    </source>
</evidence>
<dbReference type="Proteomes" id="UP000201570">
    <property type="component" value="Segment"/>
</dbReference>
<proteinExistence type="predicted"/>
<dbReference type="EMBL" id="KT221033">
    <property type="protein sequence ID" value="AKY02174.1"/>
    <property type="molecule type" value="Genomic_DNA"/>
</dbReference>
<organism evidence="2 3">
    <name type="scientific">Streptomyces phage SF1</name>
    <dbReference type="NCBI Taxonomy" id="1690817"/>
    <lineage>
        <taxon>Viruses</taxon>
        <taxon>Duplodnaviria</taxon>
        <taxon>Heunggongvirae</taxon>
        <taxon>Uroviricota</taxon>
        <taxon>Caudoviricetes</taxon>
        <taxon>Sfunavirus</taxon>
        <taxon>Sfunavirus SF1</taxon>
    </lineage>
</organism>
<feature type="region of interest" description="Disordered" evidence="1">
    <location>
        <begin position="1"/>
        <end position="80"/>
    </location>
</feature>
<accession>A0A0K1Y5A2</accession>
<dbReference type="GeneID" id="26626357"/>
<name>A0A0K1Y5A2_9CAUD</name>
<dbReference type="RefSeq" id="YP_009199273.1">
    <property type="nucleotide sequence ID" value="NC_028807.1"/>
</dbReference>
<feature type="compositionally biased region" description="Basic residues" evidence="1">
    <location>
        <begin position="1"/>
        <end position="11"/>
    </location>
</feature>
<protein>
    <recommendedName>
        <fullName evidence="4">Scaffolding protein</fullName>
    </recommendedName>
</protein>